<name>A0ABR1J8Z5_9AGAR</name>
<evidence type="ECO:0000313" key="2">
    <source>
        <dbReference type="Proteomes" id="UP001498398"/>
    </source>
</evidence>
<gene>
    <name evidence="1" type="ORF">VKT23_011517</name>
</gene>
<dbReference type="Proteomes" id="UP001498398">
    <property type="component" value="Unassembled WGS sequence"/>
</dbReference>
<sequence>MVTLGFSVQFETLKSSNSYERKWDCSKCKSKESVLKGVARKRLQIFSLTLPLSTRPVWKCRKCGWNKSVSCHTHTSLLNLSPLPPELWN</sequence>
<accession>A0ABR1J8Z5</accession>
<proteinExistence type="predicted"/>
<dbReference type="EMBL" id="JBANRG010000025">
    <property type="protein sequence ID" value="KAK7454007.1"/>
    <property type="molecule type" value="Genomic_DNA"/>
</dbReference>
<keyword evidence="2" id="KW-1185">Reference proteome</keyword>
<evidence type="ECO:0000313" key="1">
    <source>
        <dbReference type="EMBL" id="KAK7454007.1"/>
    </source>
</evidence>
<organism evidence="1 2">
    <name type="scientific">Marasmiellus scandens</name>
    <dbReference type="NCBI Taxonomy" id="2682957"/>
    <lineage>
        <taxon>Eukaryota</taxon>
        <taxon>Fungi</taxon>
        <taxon>Dikarya</taxon>
        <taxon>Basidiomycota</taxon>
        <taxon>Agaricomycotina</taxon>
        <taxon>Agaricomycetes</taxon>
        <taxon>Agaricomycetidae</taxon>
        <taxon>Agaricales</taxon>
        <taxon>Marasmiineae</taxon>
        <taxon>Omphalotaceae</taxon>
        <taxon>Marasmiellus</taxon>
    </lineage>
</organism>
<comment type="caution">
    <text evidence="1">The sequence shown here is derived from an EMBL/GenBank/DDBJ whole genome shotgun (WGS) entry which is preliminary data.</text>
</comment>
<reference evidence="1 2" key="1">
    <citation type="submission" date="2024-01" db="EMBL/GenBank/DDBJ databases">
        <title>A draft genome for the cacao thread blight pathogen Marasmiellus scandens.</title>
        <authorList>
            <person name="Baruah I.K."/>
            <person name="Leung J."/>
            <person name="Bukari Y."/>
            <person name="Amoako-Attah I."/>
            <person name="Meinhardt L.W."/>
            <person name="Bailey B.A."/>
            <person name="Cohen S.P."/>
        </authorList>
    </citation>
    <scope>NUCLEOTIDE SEQUENCE [LARGE SCALE GENOMIC DNA]</scope>
    <source>
        <strain evidence="1 2">GH-19</strain>
    </source>
</reference>
<protein>
    <submittedName>
        <fullName evidence="1">Uncharacterized protein</fullName>
    </submittedName>
</protein>